<evidence type="ECO:0000313" key="2">
    <source>
        <dbReference type="EMBL" id="KRK48827.1"/>
    </source>
</evidence>
<evidence type="ECO:0008006" key="4">
    <source>
        <dbReference type="Google" id="ProtNLM"/>
    </source>
</evidence>
<feature type="chain" id="PRO_5038972148" description="D-alanyl-D-alanine carboxypeptidase" evidence="1">
    <location>
        <begin position="20"/>
        <end position="433"/>
    </location>
</feature>
<evidence type="ECO:0000256" key="1">
    <source>
        <dbReference type="SAM" id="SignalP"/>
    </source>
</evidence>
<keyword evidence="3" id="KW-1185">Reference proteome</keyword>
<accession>A0A0R1HR83</accession>
<dbReference type="RefSeq" id="WP_056942023.1">
    <property type="nucleotide sequence ID" value="NZ_AZCX01000002.1"/>
</dbReference>
<protein>
    <recommendedName>
        <fullName evidence="4">D-alanyl-D-alanine carboxypeptidase</fullName>
    </recommendedName>
</protein>
<dbReference type="EMBL" id="AZCX01000002">
    <property type="protein sequence ID" value="KRK48827.1"/>
    <property type="molecule type" value="Genomic_DNA"/>
</dbReference>
<dbReference type="PATRIC" id="fig|1302272.5.peg.1154"/>
<sequence>MKTKYLSLGLGILASLATAAMLQSTPPVPAQAAYRVVKTKKYNNQYYFQKTWGKSASMWNRSHTQTVGNLNNYPTVTYNLKSSAVLQNGRKRAVYYHIGGFVGNGYKYGWVWRGYLKRGAFESAASLYEKNGAKAPTSYGRLTRRYDLSSSATNLESYKRFAKLPSKAQIKTVVNFINNTVVGYKEAYFAKNNYRIISRPLVLPKTVNKDSKATRVGYRIPIVVDNNNNLIGTFRAFYDAATSTPETSSRQTLVGGIAYTFPAYSFMRRDSGATHVFPIKGSSLAVVSDNNSFFYAKKNAISSISSDLKKVFSGQPANPKTGDTYRSFNSNNSFIVSKYDGKQWNRDYGVQFTDLKTDWDDDEGSSYGQYHSGQYSMTVVNYRPTNSSKSATSYETTKIPFALTFPSKSFDQNMIKNMTAPDSTFTSYLKLAK</sequence>
<reference evidence="2 3" key="1">
    <citation type="journal article" date="2015" name="Genome Announc.">
        <title>Expanding the biotechnology potential of lactobacilli through comparative genomics of 213 strains and associated genera.</title>
        <authorList>
            <person name="Sun Z."/>
            <person name="Harris H.M."/>
            <person name="McCann A."/>
            <person name="Guo C."/>
            <person name="Argimon S."/>
            <person name="Zhang W."/>
            <person name="Yang X."/>
            <person name="Jeffery I.B."/>
            <person name="Cooney J.C."/>
            <person name="Kagawa T.F."/>
            <person name="Liu W."/>
            <person name="Song Y."/>
            <person name="Salvetti E."/>
            <person name="Wrobel A."/>
            <person name="Rasinkangas P."/>
            <person name="Parkhill J."/>
            <person name="Rea M.C."/>
            <person name="O'Sullivan O."/>
            <person name="Ritari J."/>
            <person name="Douillard F.P."/>
            <person name="Paul Ross R."/>
            <person name="Yang R."/>
            <person name="Briner A.E."/>
            <person name="Felis G.E."/>
            <person name="de Vos W.M."/>
            <person name="Barrangou R."/>
            <person name="Klaenhammer T.R."/>
            <person name="Caufield P.W."/>
            <person name="Cui Y."/>
            <person name="Zhang H."/>
            <person name="O'Toole P.W."/>
        </authorList>
    </citation>
    <scope>NUCLEOTIDE SEQUENCE [LARGE SCALE GENOMIC DNA]</scope>
    <source>
        <strain evidence="2 3">JCM 15530</strain>
    </source>
</reference>
<organism evidence="2 3">
    <name type="scientific">Secundilactobacillus kimchicus JCM 15530</name>
    <dbReference type="NCBI Taxonomy" id="1302272"/>
    <lineage>
        <taxon>Bacteria</taxon>
        <taxon>Bacillati</taxon>
        <taxon>Bacillota</taxon>
        <taxon>Bacilli</taxon>
        <taxon>Lactobacillales</taxon>
        <taxon>Lactobacillaceae</taxon>
        <taxon>Secundilactobacillus</taxon>
    </lineage>
</organism>
<dbReference type="Proteomes" id="UP000050911">
    <property type="component" value="Unassembled WGS sequence"/>
</dbReference>
<name>A0A0R1HR83_9LACO</name>
<evidence type="ECO:0000313" key="3">
    <source>
        <dbReference type="Proteomes" id="UP000050911"/>
    </source>
</evidence>
<dbReference type="OrthoDB" id="2273520at2"/>
<comment type="caution">
    <text evidence="2">The sequence shown here is derived from an EMBL/GenBank/DDBJ whole genome shotgun (WGS) entry which is preliminary data.</text>
</comment>
<dbReference type="AlphaFoldDB" id="A0A0R1HR83"/>
<feature type="signal peptide" evidence="1">
    <location>
        <begin position="1"/>
        <end position="19"/>
    </location>
</feature>
<gene>
    <name evidence="2" type="ORF">FC96_GL001147</name>
</gene>
<proteinExistence type="predicted"/>
<keyword evidence="1" id="KW-0732">Signal</keyword>